<name>A0A2T4U5V9_9BACI</name>
<dbReference type="RefSeq" id="WP_107584918.1">
    <property type="nucleotide sequence ID" value="NZ_PZJJ01000013.1"/>
</dbReference>
<dbReference type="InterPro" id="IPR050832">
    <property type="entry name" value="Bact_Acetyltransf"/>
</dbReference>
<sequence length="179" mass="19965">MAVITIRPSVEKDAGALLQLARLTAEEGFGLASPQEFSTTADTIKKRIATAQSFSGESCMLTAEAGETIAGQLSFFRSPEEKYRHHGSFSMSLFPEWRGRGAGQQLMKSFLAWADTAEGLEKITLEVLAGNESARSLYRKFGFIEEGRLLRHVKFRGRYEDLLLMARLKERNGFSPPRV</sequence>
<dbReference type="PANTHER" id="PTHR43877">
    <property type="entry name" value="AMINOALKYLPHOSPHONATE N-ACETYLTRANSFERASE-RELATED-RELATED"/>
    <property type="match status" value="1"/>
</dbReference>
<dbReference type="CDD" id="cd04301">
    <property type="entry name" value="NAT_SF"/>
    <property type="match status" value="1"/>
</dbReference>
<accession>A0A2T4U5V9</accession>
<keyword evidence="2" id="KW-0012">Acyltransferase</keyword>
<dbReference type="GO" id="GO:0016747">
    <property type="term" value="F:acyltransferase activity, transferring groups other than amino-acyl groups"/>
    <property type="evidence" value="ECO:0007669"/>
    <property type="project" value="InterPro"/>
</dbReference>
<keyword evidence="1" id="KW-0808">Transferase</keyword>
<dbReference type="InterPro" id="IPR016181">
    <property type="entry name" value="Acyl_CoA_acyltransferase"/>
</dbReference>
<dbReference type="SUPFAM" id="SSF55729">
    <property type="entry name" value="Acyl-CoA N-acyltransferases (Nat)"/>
    <property type="match status" value="1"/>
</dbReference>
<gene>
    <name evidence="4" type="ORF">C6Y45_09110</name>
</gene>
<dbReference type="InterPro" id="IPR000182">
    <property type="entry name" value="GNAT_dom"/>
</dbReference>
<evidence type="ECO:0000256" key="1">
    <source>
        <dbReference type="ARBA" id="ARBA00022679"/>
    </source>
</evidence>
<dbReference type="Pfam" id="PF00583">
    <property type="entry name" value="Acetyltransf_1"/>
    <property type="match status" value="1"/>
</dbReference>
<proteinExistence type="predicted"/>
<organism evidence="4 5">
    <name type="scientific">Alkalicoccus saliphilus</name>
    <dbReference type="NCBI Taxonomy" id="200989"/>
    <lineage>
        <taxon>Bacteria</taxon>
        <taxon>Bacillati</taxon>
        <taxon>Bacillota</taxon>
        <taxon>Bacilli</taxon>
        <taxon>Bacillales</taxon>
        <taxon>Bacillaceae</taxon>
        <taxon>Alkalicoccus</taxon>
    </lineage>
</organism>
<feature type="domain" description="N-acetyltransferase" evidence="3">
    <location>
        <begin position="4"/>
        <end position="170"/>
    </location>
</feature>
<keyword evidence="5" id="KW-1185">Reference proteome</keyword>
<reference evidence="4 5" key="1">
    <citation type="submission" date="2018-03" db="EMBL/GenBank/DDBJ databases">
        <title>Alkalicoccus saliphilus sp. nov., isolated from a mineral pool.</title>
        <authorList>
            <person name="Zhao B."/>
        </authorList>
    </citation>
    <scope>NUCLEOTIDE SEQUENCE [LARGE SCALE GENOMIC DNA]</scope>
    <source>
        <strain evidence="4 5">6AG</strain>
    </source>
</reference>
<dbReference type="OrthoDB" id="9802340at2"/>
<dbReference type="Proteomes" id="UP000240509">
    <property type="component" value="Unassembled WGS sequence"/>
</dbReference>
<evidence type="ECO:0000259" key="3">
    <source>
        <dbReference type="PROSITE" id="PS51186"/>
    </source>
</evidence>
<dbReference type="EMBL" id="PZJJ01000013">
    <property type="protein sequence ID" value="PTL38786.1"/>
    <property type="molecule type" value="Genomic_DNA"/>
</dbReference>
<protein>
    <recommendedName>
        <fullName evidence="3">N-acetyltransferase domain-containing protein</fullName>
    </recommendedName>
</protein>
<dbReference type="PROSITE" id="PS51186">
    <property type="entry name" value="GNAT"/>
    <property type="match status" value="1"/>
</dbReference>
<comment type="caution">
    <text evidence="4">The sequence shown here is derived from an EMBL/GenBank/DDBJ whole genome shotgun (WGS) entry which is preliminary data.</text>
</comment>
<dbReference type="AlphaFoldDB" id="A0A2T4U5V9"/>
<evidence type="ECO:0000256" key="2">
    <source>
        <dbReference type="ARBA" id="ARBA00023315"/>
    </source>
</evidence>
<dbReference type="Gene3D" id="3.40.630.30">
    <property type="match status" value="1"/>
</dbReference>
<evidence type="ECO:0000313" key="5">
    <source>
        <dbReference type="Proteomes" id="UP000240509"/>
    </source>
</evidence>
<evidence type="ECO:0000313" key="4">
    <source>
        <dbReference type="EMBL" id="PTL38786.1"/>
    </source>
</evidence>